<dbReference type="Gene3D" id="3.10.10.10">
    <property type="entry name" value="HIV Type 1 Reverse Transcriptase, subunit A, domain 1"/>
    <property type="match status" value="2"/>
</dbReference>
<accession>A0A2P4YQQ9</accession>
<dbReference type="EMBL" id="NCKW01000672">
    <property type="protein sequence ID" value="POM80151.1"/>
    <property type="molecule type" value="Genomic_DNA"/>
</dbReference>
<dbReference type="InterPro" id="IPR043128">
    <property type="entry name" value="Rev_trsase/Diguanyl_cyclase"/>
</dbReference>
<proteinExistence type="predicted"/>
<evidence type="ECO:0000313" key="1">
    <source>
        <dbReference type="EMBL" id="POM80151.1"/>
    </source>
</evidence>
<dbReference type="PANTHER" id="PTHR33064">
    <property type="entry name" value="POL PROTEIN"/>
    <property type="match status" value="1"/>
</dbReference>
<dbReference type="Gene3D" id="3.30.70.270">
    <property type="match status" value="1"/>
</dbReference>
<dbReference type="InterPro" id="IPR043502">
    <property type="entry name" value="DNA/RNA_pol_sf"/>
</dbReference>
<evidence type="ECO:0000313" key="2">
    <source>
        <dbReference type="Proteomes" id="UP000237271"/>
    </source>
</evidence>
<evidence type="ECO:0008006" key="3">
    <source>
        <dbReference type="Google" id="ProtNLM"/>
    </source>
</evidence>
<dbReference type="AlphaFoldDB" id="A0A2P4YQQ9"/>
<name>A0A2P4YQQ9_9STRA</name>
<reference evidence="1 2" key="1">
    <citation type="journal article" date="2017" name="Genome Biol. Evol.">
        <title>Phytophthora megakarya and P. palmivora, closely related causal agents of cacao black pod rot, underwent increases in genome sizes and gene numbers by different mechanisms.</title>
        <authorList>
            <person name="Ali S.S."/>
            <person name="Shao J."/>
            <person name="Lary D.J."/>
            <person name="Kronmiller B."/>
            <person name="Shen D."/>
            <person name="Strem M.D."/>
            <person name="Amoako-Attah I."/>
            <person name="Akrofi A.Y."/>
            <person name="Begoude B.A."/>
            <person name="Ten Hoopen G.M."/>
            <person name="Coulibaly K."/>
            <person name="Kebe B.I."/>
            <person name="Melnick R.L."/>
            <person name="Guiltinan M.J."/>
            <person name="Tyler B.M."/>
            <person name="Meinhardt L.W."/>
            <person name="Bailey B.A."/>
        </authorList>
    </citation>
    <scope>NUCLEOTIDE SEQUENCE [LARGE SCALE GENOMIC DNA]</scope>
    <source>
        <strain evidence="2">sbr112.9</strain>
    </source>
</reference>
<dbReference type="Proteomes" id="UP000237271">
    <property type="component" value="Unassembled WGS sequence"/>
</dbReference>
<organism evidence="1 2">
    <name type="scientific">Phytophthora palmivora</name>
    <dbReference type="NCBI Taxonomy" id="4796"/>
    <lineage>
        <taxon>Eukaryota</taxon>
        <taxon>Sar</taxon>
        <taxon>Stramenopiles</taxon>
        <taxon>Oomycota</taxon>
        <taxon>Peronosporomycetes</taxon>
        <taxon>Peronosporales</taxon>
        <taxon>Peronosporaceae</taxon>
        <taxon>Phytophthora</taxon>
    </lineage>
</organism>
<keyword evidence="2" id="KW-1185">Reference proteome</keyword>
<protein>
    <recommendedName>
        <fullName evidence="3">Reverse transcriptase domain-containing protein</fullName>
    </recommendedName>
</protein>
<dbReference type="InterPro" id="IPR051320">
    <property type="entry name" value="Viral_Replic_Matur_Polypro"/>
</dbReference>
<gene>
    <name evidence="1" type="ORF">PHPALM_2050</name>
</gene>
<comment type="caution">
    <text evidence="1">The sequence shown here is derived from an EMBL/GenBank/DDBJ whole genome shotgun (WGS) entry which is preliminary data.</text>
</comment>
<sequence>MDDFPLEEPKLAVQYLCNALRPQALKSTIFSELKKTSNKPLKKSVTAFLNWLTPQVQSFSQLKEADLGVRPHQIQRPQIITTKCCKNGFPANSHTVFHCPGVTKEEALELIKERHKHGVGAVSSPGSGEDAMLDKPVMPCEINGAGLGNLTLDTGTENSIVAASLVKRLKAHSKWIATRSLDAPVEAEGFGGAKVTIAQEIKLSIAKNSQQEKGDILLSRPLMCKLGYDPAEILKHARMRNAIMDMEEISSSPGGMCHVMAISSAAASVEVTPEEIPLIEDEEQSGFPAVDLHRDLETAQQEVWQILLGKIKEAEAKGASAKFIKQLEILLWENVDVFRLKLGNDPPVNVPPLKVTLKPDAVPVRCKARRYPPQHRDFMRRHVEELVAAGLCYRNPRSKWASPPLIVNKIGPDPFRMTVDVRTVNAQTFYFLLDFFKGYWQFLLSLNSQELFSFLTDMGVFTPTRVLMGGTDSVAYCQATVQEMFADYLYKGLLIWLDDLLGYHSTEDGLFTLLKGVLKVCKVKG</sequence>
<dbReference type="PANTHER" id="PTHR33064:SF37">
    <property type="entry name" value="RIBONUCLEASE H"/>
    <property type="match status" value="1"/>
</dbReference>
<dbReference type="SUPFAM" id="SSF56672">
    <property type="entry name" value="DNA/RNA polymerases"/>
    <property type="match status" value="1"/>
</dbReference>
<dbReference type="OrthoDB" id="122325at2759"/>